<proteinExistence type="inferred from homology"/>
<evidence type="ECO:0000256" key="2">
    <source>
        <dbReference type="ARBA" id="ARBA00010983"/>
    </source>
</evidence>
<evidence type="ECO:0008006" key="7">
    <source>
        <dbReference type="Google" id="ProtNLM"/>
    </source>
</evidence>
<dbReference type="GO" id="GO:0005509">
    <property type="term" value="F:calcium ion binding"/>
    <property type="evidence" value="ECO:0007669"/>
    <property type="project" value="InterPro"/>
</dbReference>
<reference evidence="5 6" key="1">
    <citation type="journal article" date="2018" name="Genome Res.">
        <title>The genomic architecture and molecular evolution of ant odorant receptors.</title>
        <authorList>
            <person name="McKenzie S.K."/>
            <person name="Kronauer D.J.C."/>
        </authorList>
    </citation>
    <scope>NUCLEOTIDE SEQUENCE [LARGE SCALE GENOMIC DNA]</scope>
    <source>
        <strain evidence="5">Clonal line C1</strain>
    </source>
</reference>
<protein>
    <recommendedName>
        <fullName evidence="7">Calreticulin</fullName>
    </recommendedName>
</protein>
<dbReference type="GO" id="GO:0005789">
    <property type="term" value="C:endoplasmic reticulum membrane"/>
    <property type="evidence" value="ECO:0007669"/>
    <property type="project" value="TreeGrafter"/>
</dbReference>
<evidence type="ECO:0000313" key="6">
    <source>
        <dbReference type="Proteomes" id="UP000279307"/>
    </source>
</evidence>
<comment type="caution">
    <text evidence="5">The sequence shown here is derived from an EMBL/GenBank/DDBJ whole genome shotgun (WGS) entry which is preliminary data.</text>
</comment>
<name>A0A3L8DA42_OOCBI</name>
<dbReference type="GO" id="GO:0036503">
    <property type="term" value="P:ERAD pathway"/>
    <property type="evidence" value="ECO:0007669"/>
    <property type="project" value="TreeGrafter"/>
</dbReference>
<dbReference type="AlphaFoldDB" id="A0A3L8DA42"/>
<gene>
    <name evidence="5" type="ORF">DMN91_011081</name>
</gene>
<keyword evidence="4" id="KW-0732">Signal</keyword>
<evidence type="ECO:0000256" key="4">
    <source>
        <dbReference type="RuleBase" id="RU362126"/>
    </source>
</evidence>
<dbReference type="GO" id="GO:0006457">
    <property type="term" value="P:protein folding"/>
    <property type="evidence" value="ECO:0007669"/>
    <property type="project" value="InterPro"/>
</dbReference>
<dbReference type="Proteomes" id="UP000279307">
    <property type="component" value="Chromosome 11"/>
</dbReference>
<feature type="signal peptide" evidence="4">
    <location>
        <begin position="1"/>
        <end position="18"/>
    </location>
</feature>
<dbReference type="EMBL" id="QOIP01000011">
    <property type="protein sequence ID" value="RLU17012.1"/>
    <property type="molecule type" value="Genomic_DNA"/>
</dbReference>
<evidence type="ECO:0000256" key="3">
    <source>
        <dbReference type="ARBA" id="ARBA00022824"/>
    </source>
</evidence>
<keyword evidence="3 4" id="KW-0256">Endoplasmic reticulum</keyword>
<dbReference type="Gene3D" id="2.60.120.200">
    <property type="match status" value="1"/>
</dbReference>
<accession>A0A3L8DA42</accession>
<dbReference type="InterPro" id="IPR001580">
    <property type="entry name" value="Calret/calnex"/>
</dbReference>
<dbReference type="InterPro" id="IPR018124">
    <property type="entry name" value="Calret/calnex_CS"/>
</dbReference>
<keyword evidence="4" id="KW-0143">Chaperone</keyword>
<dbReference type="GO" id="GO:0051082">
    <property type="term" value="F:unfolded protein binding"/>
    <property type="evidence" value="ECO:0007669"/>
    <property type="project" value="InterPro"/>
</dbReference>
<dbReference type="PRINTS" id="PR00626">
    <property type="entry name" value="CALRETICULIN"/>
</dbReference>
<organism evidence="5 6">
    <name type="scientific">Ooceraea biroi</name>
    <name type="common">Clonal raider ant</name>
    <name type="synonym">Cerapachys biroi</name>
    <dbReference type="NCBI Taxonomy" id="2015173"/>
    <lineage>
        <taxon>Eukaryota</taxon>
        <taxon>Metazoa</taxon>
        <taxon>Ecdysozoa</taxon>
        <taxon>Arthropoda</taxon>
        <taxon>Hexapoda</taxon>
        <taxon>Insecta</taxon>
        <taxon>Pterygota</taxon>
        <taxon>Neoptera</taxon>
        <taxon>Endopterygota</taxon>
        <taxon>Hymenoptera</taxon>
        <taxon>Apocrita</taxon>
        <taxon>Aculeata</taxon>
        <taxon>Formicoidea</taxon>
        <taxon>Formicidae</taxon>
        <taxon>Dorylinae</taxon>
        <taxon>Ooceraea</taxon>
    </lineage>
</organism>
<dbReference type="OrthoDB" id="1938156at2759"/>
<dbReference type="PANTHER" id="PTHR11073:SF2">
    <property type="entry name" value="CALRETICULIN"/>
    <property type="match status" value="1"/>
</dbReference>
<dbReference type="PROSITE" id="PS00803">
    <property type="entry name" value="CALRETICULIN_1"/>
    <property type="match status" value="1"/>
</dbReference>
<evidence type="ECO:0000313" key="5">
    <source>
        <dbReference type="EMBL" id="RLU17012.1"/>
    </source>
</evidence>
<evidence type="ECO:0000256" key="1">
    <source>
        <dbReference type="ARBA" id="ARBA00004240"/>
    </source>
</evidence>
<sequence length="148" mass="16899">MRSLCAFVVFLVLAAATAENYLDETFSEDSWADNWIYSEHSGKEFGKFALSHGKFWNDPENDKGIQTLQDAKFYAISRKFTPFSNKDKTLVVQFSVKHEQNIDCGGGYVKVFDCSLDQKNMHGESPYQIMFGPRRINSLICPAYGHYT</sequence>
<comment type="similarity">
    <text evidence="2 4">Belongs to the calreticulin family.</text>
</comment>
<comment type="subcellular location">
    <subcellularLocation>
        <location evidence="1">Endoplasmic reticulum</location>
    </subcellularLocation>
</comment>
<dbReference type="InterPro" id="IPR013320">
    <property type="entry name" value="ConA-like_dom_sf"/>
</dbReference>
<dbReference type="PANTHER" id="PTHR11073">
    <property type="entry name" value="CALRETICULIN AND CALNEXIN"/>
    <property type="match status" value="1"/>
</dbReference>
<dbReference type="Pfam" id="PF00262">
    <property type="entry name" value="Calreticulin"/>
    <property type="match status" value="1"/>
</dbReference>
<dbReference type="SUPFAM" id="SSF49899">
    <property type="entry name" value="Concanavalin A-like lectins/glucanases"/>
    <property type="match status" value="1"/>
</dbReference>
<feature type="chain" id="PRO_5017848679" description="Calreticulin" evidence="4">
    <location>
        <begin position="19"/>
        <end position="148"/>
    </location>
</feature>